<organism evidence="3">
    <name type="scientific">Alexandrium andersonii</name>
    <dbReference type="NCBI Taxonomy" id="327968"/>
    <lineage>
        <taxon>Eukaryota</taxon>
        <taxon>Sar</taxon>
        <taxon>Alveolata</taxon>
        <taxon>Dinophyceae</taxon>
        <taxon>Gonyaulacales</taxon>
        <taxon>Pyrocystaceae</taxon>
        <taxon>Alexandrium</taxon>
    </lineage>
</organism>
<dbReference type="AlphaFoldDB" id="A0A7S2FGN2"/>
<feature type="signal peptide" evidence="2">
    <location>
        <begin position="1"/>
        <end position="18"/>
    </location>
</feature>
<name>A0A7S2FGN2_9DINO</name>
<sequence>MARFSLLIMASAVLRVEATAPAAVAAPANSTHQPNLPAATAAAMHPNASFSPQSSLLMAATTPANASLSHPSNLRGALPVTAPAGTQSTESTIVSTSGNNSHADRAAQVLAATRAGAAKANATTGSAKAGEAEAEWLDWGRGRAGETCCMCSYQVGGARGTVIIYAAEDYGNRFRGRHGAFWRCERECEMKCEYHTGGHKFGCLDEDHLRSLSRVLRRAPGFEIEHQRRFGNLC</sequence>
<accession>A0A7S2FGN2</accession>
<proteinExistence type="predicted"/>
<evidence type="ECO:0000256" key="1">
    <source>
        <dbReference type="SAM" id="MobiDB-lite"/>
    </source>
</evidence>
<dbReference type="EMBL" id="HBGQ01020097">
    <property type="protein sequence ID" value="CAD9391342.1"/>
    <property type="molecule type" value="Transcribed_RNA"/>
</dbReference>
<feature type="chain" id="PRO_5031530930" evidence="2">
    <location>
        <begin position="19"/>
        <end position="234"/>
    </location>
</feature>
<protein>
    <submittedName>
        <fullName evidence="3">Uncharacterized protein</fullName>
    </submittedName>
</protein>
<feature type="region of interest" description="Disordered" evidence="1">
    <location>
        <begin position="67"/>
        <end position="100"/>
    </location>
</feature>
<feature type="compositionally biased region" description="Polar residues" evidence="1">
    <location>
        <begin position="84"/>
        <end position="100"/>
    </location>
</feature>
<gene>
    <name evidence="3" type="ORF">AAND1436_LOCUS10019</name>
</gene>
<evidence type="ECO:0000256" key="2">
    <source>
        <dbReference type="SAM" id="SignalP"/>
    </source>
</evidence>
<keyword evidence="2" id="KW-0732">Signal</keyword>
<evidence type="ECO:0000313" key="3">
    <source>
        <dbReference type="EMBL" id="CAD9391342.1"/>
    </source>
</evidence>
<reference evidence="3" key="1">
    <citation type="submission" date="2021-01" db="EMBL/GenBank/DDBJ databases">
        <authorList>
            <person name="Corre E."/>
            <person name="Pelletier E."/>
            <person name="Niang G."/>
            <person name="Scheremetjew M."/>
            <person name="Finn R."/>
            <person name="Kale V."/>
            <person name="Holt S."/>
            <person name="Cochrane G."/>
            <person name="Meng A."/>
            <person name="Brown T."/>
            <person name="Cohen L."/>
        </authorList>
    </citation>
    <scope>NUCLEOTIDE SEQUENCE</scope>
    <source>
        <strain evidence="3">CCMP2222</strain>
    </source>
</reference>